<feature type="non-terminal residue" evidence="4">
    <location>
        <position position="357"/>
    </location>
</feature>
<proteinExistence type="predicted"/>
<dbReference type="NCBIfam" id="TIGR00756">
    <property type="entry name" value="PPR"/>
    <property type="match status" value="2"/>
</dbReference>
<name>A0AA38L7L4_TAXCH</name>
<dbReference type="PROSITE" id="PS51375">
    <property type="entry name" value="PPR"/>
    <property type="match status" value="2"/>
</dbReference>
<accession>A0AA38L7L4</accession>
<dbReference type="FunFam" id="1.25.40.10:FF:000682">
    <property type="entry name" value="Pentatricopeptide repeat-containing protein At3g16610"/>
    <property type="match status" value="1"/>
</dbReference>
<dbReference type="GO" id="GO:0009451">
    <property type="term" value="P:RNA modification"/>
    <property type="evidence" value="ECO:0007669"/>
    <property type="project" value="InterPro"/>
</dbReference>
<dbReference type="GO" id="GO:0008270">
    <property type="term" value="F:zinc ion binding"/>
    <property type="evidence" value="ECO:0007669"/>
    <property type="project" value="InterPro"/>
</dbReference>
<dbReference type="PANTHER" id="PTHR47926:SF347">
    <property type="entry name" value="PENTATRICOPEPTIDE REPEAT-CONTAINING PROTEIN"/>
    <property type="match status" value="1"/>
</dbReference>
<keyword evidence="1" id="KW-0677">Repeat</keyword>
<dbReference type="Proteomes" id="UP000824469">
    <property type="component" value="Unassembled WGS sequence"/>
</dbReference>
<dbReference type="Pfam" id="PF13041">
    <property type="entry name" value="PPR_2"/>
    <property type="match status" value="1"/>
</dbReference>
<feature type="domain" description="DYW" evidence="3">
    <location>
        <begin position="306"/>
        <end position="357"/>
    </location>
</feature>
<protein>
    <recommendedName>
        <fullName evidence="3">DYW domain-containing protein</fullName>
    </recommendedName>
</protein>
<gene>
    <name evidence="4" type="ORF">KI387_023540</name>
</gene>
<dbReference type="InterPro" id="IPR002885">
    <property type="entry name" value="PPR_rpt"/>
</dbReference>
<dbReference type="Gene3D" id="1.25.40.10">
    <property type="entry name" value="Tetratricopeptide repeat domain"/>
    <property type="match status" value="2"/>
</dbReference>
<comment type="caution">
    <text evidence="4">The sequence shown here is derived from an EMBL/GenBank/DDBJ whole genome shotgun (WGS) entry which is preliminary data.</text>
</comment>
<organism evidence="4 5">
    <name type="scientific">Taxus chinensis</name>
    <name type="common">Chinese yew</name>
    <name type="synonym">Taxus wallichiana var. chinensis</name>
    <dbReference type="NCBI Taxonomy" id="29808"/>
    <lineage>
        <taxon>Eukaryota</taxon>
        <taxon>Viridiplantae</taxon>
        <taxon>Streptophyta</taxon>
        <taxon>Embryophyta</taxon>
        <taxon>Tracheophyta</taxon>
        <taxon>Spermatophyta</taxon>
        <taxon>Pinopsida</taxon>
        <taxon>Pinidae</taxon>
        <taxon>Conifers II</taxon>
        <taxon>Cupressales</taxon>
        <taxon>Taxaceae</taxon>
        <taxon>Taxus</taxon>
    </lineage>
</organism>
<dbReference type="InterPro" id="IPR046848">
    <property type="entry name" value="E_motif"/>
</dbReference>
<feature type="non-terminal residue" evidence="4">
    <location>
        <position position="1"/>
    </location>
</feature>
<feature type="repeat" description="PPR" evidence="2">
    <location>
        <begin position="91"/>
        <end position="125"/>
    </location>
</feature>
<dbReference type="GO" id="GO:0003723">
    <property type="term" value="F:RNA binding"/>
    <property type="evidence" value="ECO:0007669"/>
    <property type="project" value="InterPro"/>
</dbReference>
<dbReference type="Pfam" id="PF01535">
    <property type="entry name" value="PPR"/>
    <property type="match status" value="2"/>
</dbReference>
<evidence type="ECO:0000313" key="4">
    <source>
        <dbReference type="EMBL" id="KAH9314913.1"/>
    </source>
</evidence>
<dbReference type="Pfam" id="PF20431">
    <property type="entry name" value="E_motif"/>
    <property type="match status" value="1"/>
</dbReference>
<dbReference type="OMA" id="SEEIFAM"/>
<evidence type="ECO:0000313" key="5">
    <source>
        <dbReference type="Proteomes" id="UP000824469"/>
    </source>
</evidence>
<feature type="repeat" description="PPR" evidence="2">
    <location>
        <begin position="60"/>
        <end position="90"/>
    </location>
</feature>
<dbReference type="AlphaFoldDB" id="A0AA38L7L4"/>
<evidence type="ECO:0000259" key="3">
    <source>
        <dbReference type="Pfam" id="PF14432"/>
    </source>
</evidence>
<keyword evidence="5" id="KW-1185">Reference proteome</keyword>
<dbReference type="InterPro" id="IPR046960">
    <property type="entry name" value="PPR_At4g14850-like_plant"/>
</dbReference>
<dbReference type="PANTHER" id="PTHR47926">
    <property type="entry name" value="PENTATRICOPEPTIDE REPEAT-CONTAINING PROTEIN"/>
    <property type="match status" value="1"/>
</dbReference>
<dbReference type="FunFam" id="1.25.40.10:FF:001050">
    <property type="entry name" value="Pentatricopeptide repeat-containing protein At2g33760"/>
    <property type="match status" value="1"/>
</dbReference>
<evidence type="ECO:0000256" key="1">
    <source>
        <dbReference type="ARBA" id="ARBA00022737"/>
    </source>
</evidence>
<sequence length="357" mass="39880">YTHNGCCDETFALFREMQLSGLKPTHVTIASVIPACSQLTLLLYGKALHGCVLRSGFDLNAFVNSALIDMYAKSGAINLARQVFDRMSERDVVSWTAVITGYGLHGRSEDVLALFNEMNNSGTKPDHVTFVAVLSACSHAGLAIEAWRYFNLMSHDHNMTLGLEHYACMVDLLSRSGCLDEAYNFITSMPLEPNSGIWGVLLGACRIHCNVELGERVAEYLFKLDPRNEGYYVLLSNIYATAGKWDGVAKVRKMMKDRGLRKKPGCSWIEVNCRVHAFVGDDRLHPESEEIFAMLESLSKQIKSIGYVPDTSFVLDDVEDDKEKERVLSTHSEKLAISFGIIKTRPGMPLRITKNLR</sequence>
<dbReference type="InterPro" id="IPR032867">
    <property type="entry name" value="DYW_dom"/>
</dbReference>
<reference evidence="4 5" key="1">
    <citation type="journal article" date="2021" name="Nat. Plants">
        <title>The Taxus genome provides insights into paclitaxel biosynthesis.</title>
        <authorList>
            <person name="Xiong X."/>
            <person name="Gou J."/>
            <person name="Liao Q."/>
            <person name="Li Y."/>
            <person name="Zhou Q."/>
            <person name="Bi G."/>
            <person name="Li C."/>
            <person name="Du R."/>
            <person name="Wang X."/>
            <person name="Sun T."/>
            <person name="Guo L."/>
            <person name="Liang H."/>
            <person name="Lu P."/>
            <person name="Wu Y."/>
            <person name="Zhang Z."/>
            <person name="Ro D.K."/>
            <person name="Shang Y."/>
            <person name="Huang S."/>
            <person name="Yan J."/>
        </authorList>
    </citation>
    <scope>NUCLEOTIDE SEQUENCE [LARGE SCALE GENOMIC DNA]</scope>
    <source>
        <strain evidence="4">Ta-2019</strain>
    </source>
</reference>
<evidence type="ECO:0000256" key="2">
    <source>
        <dbReference type="PROSITE-ProRule" id="PRU00708"/>
    </source>
</evidence>
<dbReference type="InterPro" id="IPR011990">
    <property type="entry name" value="TPR-like_helical_dom_sf"/>
</dbReference>
<dbReference type="Pfam" id="PF14432">
    <property type="entry name" value="DYW_deaminase"/>
    <property type="match status" value="1"/>
</dbReference>
<dbReference type="EMBL" id="JAHRHJ020000005">
    <property type="protein sequence ID" value="KAH9314913.1"/>
    <property type="molecule type" value="Genomic_DNA"/>
</dbReference>